<evidence type="ECO:0000256" key="9">
    <source>
        <dbReference type="SAM" id="Phobius"/>
    </source>
</evidence>
<dbReference type="GO" id="GO:0005886">
    <property type="term" value="C:plasma membrane"/>
    <property type="evidence" value="ECO:0007669"/>
    <property type="project" value="UniProtKB-SubCell"/>
</dbReference>
<dbReference type="PANTHER" id="PTHR35011">
    <property type="entry name" value="2,3-DIKETO-L-GULONATE TRAP TRANSPORTER SMALL PERMEASE PROTEIN YIAM"/>
    <property type="match status" value="1"/>
</dbReference>
<accession>A0A4R8MAH7</accession>
<feature type="domain" description="Tripartite ATP-independent periplasmic transporters DctQ component" evidence="10">
    <location>
        <begin position="34"/>
        <end position="161"/>
    </location>
</feature>
<keyword evidence="12" id="KW-1185">Reference proteome</keyword>
<evidence type="ECO:0000256" key="3">
    <source>
        <dbReference type="ARBA" id="ARBA00022475"/>
    </source>
</evidence>
<dbReference type="Pfam" id="PF04290">
    <property type="entry name" value="DctQ"/>
    <property type="match status" value="1"/>
</dbReference>
<comment type="caution">
    <text evidence="11">The sequence shown here is derived from an EMBL/GenBank/DDBJ whole genome shotgun (WGS) entry which is preliminary data.</text>
</comment>
<keyword evidence="5 9" id="KW-0812">Transmembrane</keyword>
<keyword evidence="6 9" id="KW-1133">Transmembrane helix</keyword>
<evidence type="ECO:0000256" key="7">
    <source>
        <dbReference type="ARBA" id="ARBA00023136"/>
    </source>
</evidence>
<keyword evidence="7 9" id="KW-0472">Membrane</keyword>
<evidence type="ECO:0000256" key="2">
    <source>
        <dbReference type="ARBA" id="ARBA00022448"/>
    </source>
</evidence>
<reference evidence="11 12" key="1">
    <citation type="submission" date="2019-03" db="EMBL/GenBank/DDBJ databases">
        <title>Genomic Encyclopedia of Type Strains, Phase IV (KMG-IV): sequencing the most valuable type-strain genomes for metagenomic binning, comparative biology and taxonomic classification.</title>
        <authorList>
            <person name="Goeker M."/>
        </authorList>
    </citation>
    <scope>NUCLEOTIDE SEQUENCE [LARGE SCALE GENOMIC DNA]</scope>
    <source>
        <strain evidence="11 12">DSM 25964</strain>
    </source>
</reference>
<protein>
    <submittedName>
        <fullName evidence="11">TRAP-type C4-dicarboxylate transport system permease small subunit</fullName>
    </submittedName>
</protein>
<evidence type="ECO:0000259" key="10">
    <source>
        <dbReference type="Pfam" id="PF04290"/>
    </source>
</evidence>
<feature type="transmembrane region" description="Helical" evidence="9">
    <location>
        <begin position="141"/>
        <end position="160"/>
    </location>
</feature>
<dbReference type="PANTHER" id="PTHR35011:SF2">
    <property type="entry name" value="2,3-DIKETO-L-GULONATE TRAP TRANSPORTER SMALL PERMEASE PROTEIN YIAM"/>
    <property type="match status" value="1"/>
</dbReference>
<dbReference type="OrthoDB" id="359827at2"/>
<feature type="transmembrane region" description="Helical" evidence="9">
    <location>
        <begin position="56"/>
        <end position="73"/>
    </location>
</feature>
<name>A0A4R8MAH7_9BACT</name>
<evidence type="ECO:0000256" key="6">
    <source>
        <dbReference type="ARBA" id="ARBA00022989"/>
    </source>
</evidence>
<dbReference type="InterPro" id="IPR055348">
    <property type="entry name" value="DctQ"/>
</dbReference>
<evidence type="ECO:0000256" key="4">
    <source>
        <dbReference type="ARBA" id="ARBA00022519"/>
    </source>
</evidence>
<evidence type="ECO:0000313" key="11">
    <source>
        <dbReference type="EMBL" id="TDY61242.1"/>
    </source>
</evidence>
<dbReference type="EMBL" id="SORI01000006">
    <property type="protein sequence ID" value="TDY61242.1"/>
    <property type="molecule type" value="Genomic_DNA"/>
</dbReference>
<keyword evidence="2" id="KW-0813">Transport</keyword>
<evidence type="ECO:0000313" key="12">
    <source>
        <dbReference type="Proteomes" id="UP000295066"/>
    </source>
</evidence>
<feature type="transmembrane region" description="Helical" evidence="9">
    <location>
        <begin position="93"/>
        <end position="112"/>
    </location>
</feature>
<feature type="transmembrane region" description="Helical" evidence="9">
    <location>
        <begin position="21"/>
        <end position="44"/>
    </location>
</feature>
<dbReference type="GO" id="GO:0015740">
    <property type="term" value="P:C4-dicarboxylate transport"/>
    <property type="evidence" value="ECO:0007669"/>
    <property type="project" value="TreeGrafter"/>
</dbReference>
<organism evidence="11 12">
    <name type="scientific">Aminivibrio pyruvatiphilus</name>
    <dbReference type="NCBI Taxonomy" id="1005740"/>
    <lineage>
        <taxon>Bacteria</taxon>
        <taxon>Thermotogati</taxon>
        <taxon>Synergistota</taxon>
        <taxon>Synergistia</taxon>
        <taxon>Synergistales</taxon>
        <taxon>Aminobacteriaceae</taxon>
        <taxon>Aminivibrio</taxon>
    </lineage>
</organism>
<dbReference type="AlphaFoldDB" id="A0A4R8MAH7"/>
<evidence type="ECO:0000256" key="5">
    <source>
        <dbReference type="ARBA" id="ARBA00022692"/>
    </source>
</evidence>
<dbReference type="InterPro" id="IPR007387">
    <property type="entry name" value="TRAP_DctQ"/>
</dbReference>
<evidence type="ECO:0000256" key="1">
    <source>
        <dbReference type="ARBA" id="ARBA00004429"/>
    </source>
</evidence>
<evidence type="ECO:0000256" key="8">
    <source>
        <dbReference type="ARBA" id="ARBA00038436"/>
    </source>
</evidence>
<dbReference type="RefSeq" id="WP_133957290.1">
    <property type="nucleotide sequence ID" value="NZ_SORI01000006.1"/>
</dbReference>
<keyword evidence="3" id="KW-1003">Cell membrane</keyword>
<dbReference type="Proteomes" id="UP000295066">
    <property type="component" value="Unassembled WGS sequence"/>
</dbReference>
<keyword evidence="4" id="KW-0997">Cell inner membrane</keyword>
<proteinExistence type="inferred from homology"/>
<comment type="similarity">
    <text evidence="8">Belongs to the TRAP transporter small permease family.</text>
</comment>
<sequence>MSVLDTSFTLSRKISDIVERASICITVFYIAAVFCVVFLGVIMRIIGSTFSWSEEISRWLLVGITYIGASLALKRQQHVGIALVIRALPRKWCRITVILIDIAVMAFIYYGFRTSLATALQSAKQFGDIIKLPMMYVKLNLPVGFLFMLVHMVYFLLGAFRAEDPQDFILSS</sequence>
<comment type="subcellular location">
    <subcellularLocation>
        <location evidence="1">Cell inner membrane</location>
        <topology evidence="1">Multi-pass membrane protein</topology>
    </subcellularLocation>
</comment>
<gene>
    <name evidence="11" type="ORF">C8D99_10697</name>
</gene>
<dbReference type="GO" id="GO:0022857">
    <property type="term" value="F:transmembrane transporter activity"/>
    <property type="evidence" value="ECO:0007669"/>
    <property type="project" value="TreeGrafter"/>
</dbReference>